<dbReference type="CDD" id="cd00088">
    <property type="entry name" value="HPT"/>
    <property type="match status" value="1"/>
</dbReference>
<dbReference type="GO" id="GO:0004672">
    <property type="term" value="F:protein kinase activity"/>
    <property type="evidence" value="ECO:0007669"/>
    <property type="project" value="UniProtKB-ARBA"/>
</dbReference>
<dbReference type="AlphaFoldDB" id="A0A517V9X2"/>
<gene>
    <name evidence="3" type="ORF">Pan161_14350</name>
</gene>
<evidence type="ECO:0000313" key="3">
    <source>
        <dbReference type="EMBL" id="QDT89803.1"/>
    </source>
</evidence>
<dbReference type="OrthoDB" id="9814716at2"/>
<feature type="domain" description="HPt" evidence="2">
    <location>
        <begin position="16"/>
        <end position="104"/>
    </location>
</feature>
<name>A0A517V9X2_9PLAN</name>
<dbReference type="InterPro" id="IPR008207">
    <property type="entry name" value="Sig_transdc_His_kin_Hpt_dom"/>
</dbReference>
<organism evidence="3 4">
    <name type="scientific">Gimesia algae</name>
    <dbReference type="NCBI Taxonomy" id="2527971"/>
    <lineage>
        <taxon>Bacteria</taxon>
        <taxon>Pseudomonadati</taxon>
        <taxon>Planctomycetota</taxon>
        <taxon>Planctomycetia</taxon>
        <taxon>Planctomycetales</taxon>
        <taxon>Planctomycetaceae</taxon>
        <taxon>Gimesia</taxon>
    </lineage>
</organism>
<sequence>MLYTLETTPVRSAFCDDEDFLELIEMFVDGIEEKKQILSQTVSSDQKDQIKTLAHQLKGAGAGYGFDELSQLASKLEEACKSEDRIEIAQQKEMLLHHLSRIVV</sequence>
<accession>A0A517V9X2</accession>
<keyword evidence="3" id="KW-0418">Kinase</keyword>
<evidence type="ECO:0000313" key="4">
    <source>
        <dbReference type="Proteomes" id="UP000316855"/>
    </source>
</evidence>
<feature type="modified residue" description="Phosphohistidine" evidence="1">
    <location>
        <position position="55"/>
    </location>
</feature>
<dbReference type="Gene3D" id="1.20.120.160">
    <property type="entry name" value="HPT domain"/>
    <property type="match status" value="1"/>
</dbReference>
<dbReference type="PROSITE" id="PS50894">
    <property type="entry name" value="HPT"/>
    <property type="match status" value="1"/>
</dbReference>
<dbReference type="Proteomes" id="UP000316855">
    <property type="component" value="Chromosome"/>
</dbReference>
<proteinExistence type="predicted"/>
<dbReference type="SUPFAM" id="SSF47226">
    <property type="entry name" value="Histidine-containing phosphotransfer domain, HPT domain"/>
    <property type="match status" value="1"/>
</dbReference>
<keyword evidence="1" id="KW-0597">Phosphoprotein</keyword>
<dbReference type="Pfam" id="PF01627">
    <property type="entry name" value="Hpt"/>
    <property type="match status" value="1"/>
</dbReference>
<dbReference type="KEGG" id="gax:Pan161_14350"/>
<dbReference type="RefSeq" id="WP_145225345.1">
    <property type="nucleotide sequence ID" value="NZ_CP036343.1"/>
</dbReference>
<evidence type="ECO:0000259" key="2">
    <source>
        <dbReference type="PROSITE" id="PS50894"/>
    </source>
</evidence>
<evidence type="ECO:0000256" key="1">
    <source>
        <dbReference type="PROSITE-ProRule" id="PRU00110"/>
    </source>
</evidence>
<dbReference type="EMBL" id="CP036343">
    <property type="protein sequence ID" value="QDT89803.1"/>
    <property type="molecule type" value="Genomic_DNA"/>
</dbReference>
<keyword evidence="4" id="KW-1185">Reference proteome</keyword>
<reference evidence="3 4" key="1">
    <citation type="submission" date="2019-02" db="EMBL/GenBank/DDBJ databases">
        <title>Deep-cultivation of Planctomycetes and their phenomic and genomic characterization uncovers novel biology.</title>
        <authorList>
            <person name="Wiegand S."/>
            <person name="Jogler M."/>
            <person name="Boedeker C."/>
            <person name="Pinto D."/>
            <person name="Vollmers J."/>
            <person name="Rivas-Marin E."/>
            <person name="Kohn T."/>
            <person name="Peeters S.H."/>
            <person name="Heuer A."/>
            <person name="Rast P."/>
            <person name="Oberbeckmann S."/>
            <person name="Bunk B."/>
            <person name="Jeske O."/>
            <person name="Meyerdierks A."/>
            <person name="Storesund J.E."/>
            <person name="Kallscheuer N."/>
            <person name="Luecker S."/>
            <person name="Lage O.M."/>
            <person name="Pohl T."/>
            <person name="Merkel B.J."/>
            <person name="Hornburger P."/>
            <person name="Mueller R.-W."/>
            <person name="Bruemmer F."/>
            <person name="Labrenz M."/>
            <person name="Spormann A.M."/>
            <person name="Op den Camp H."/>
            <person name="Overmann J."/>
            <person name="Amann R."/>
            <person name="Jetten M.S.M."/>
            <person name="Mascher T."/>
            <person name="Medema M.H."/>
            <person name="Devos D.P."/>
            <person name="Kaster A.-K."/>
            <person name="Ovreas L."/>
            <person name="Rohde M."/>
            <person name="Galperin M.Y."/>
            <person name="Jogler C."/>
        </authorList>
    </citation>
    <scope>NUCLEOTIDE SEQUENCE [LARGE SCALE GENOMIC DNA]</scope>
    <source>
        <strain evidence="3 4">Pan161</strain>
    </source>
</reference>
<dbReference type="GO" id="GO:0000160">
    <property type="term" value="P:phosphorelay signal transduction system"/>
    <property type="evidence" value="ECO:0007669"/>
    <property type="project" value="InterPro"/>
</dbReference>
<protein>
    <submittedName>
        <fullName evidence="3">Hybrid sensory histidine kinase BarA</fullName>
    </submittedName>
</protein>
<keyword evidence="3" id="KW-0808">Transferase</keyword>
<dbReference type="InterPro" id="IPR036641">
    <property type="entry name" value="HPT_dom_sf"/>
</dbReference>